<sequence>MESVDDQGGELVTKGLSAGNAPVATVDGVGIPVAPRRVKKTGRGRILKLVSWVRRVGISSPVKLFPRLRLRRVRRLLRLSFRKVWWSSGSGHIPSGWKFGRKFTRPKHSGPKCPPKTGEWLLKASSLREVPRSEFHKLDNGQFLTLIWSDLQEIEAETELCWKENSLFLAQILMDIPSGLSIKCDCITSVQCLVDIVAIRSALLRADERQAPPPPQAVPVFMTQEQNGGQLLHQPPQRPQVGASHKMTKSLLQDAHNMYESTSGSSLLERAIDAEIRCLQLKAEVVQALLVEYIYEFRVDRELARES</sequence>
<protein>
    <submittedName>
        <fullName evidence="1">Uncharacterized protein</fullName>
    </submittedName>
</protein>
<accession>A0ABD3IEG4</accession>
<keyword evidence="2" id="KW-1185">Reference proteome</keyword>
<proteinExistence type="predicted"/>
<dbReference type="AlphaFoldDB" id="A0ABD3IEG4"/>
<dbReference type="EMBL" id="JBJQOH010000001">
    <property type="protein sequence ID" value="KAL3700825.1"/>
    <property type="molecule type" value="Genomic_DNA"/>
</dbReference>
<evidence type="ECO:0000313" key="2">
    <source>
        <dbReference type="Proteomes" id="UP001633002"/>
    </source>
</evidence>
<name>A0ABD3IEG4_9MARC</name>
<evidence type="ECO:0000313" key="1">
    <source>
        <dbReference type="EMBL" id="KAL3700825.1"/>
    </source>
</evidence>
<gene>
    <name evidence="1" type="ORF">R1sor_018847</name>
</gene>
<reference evidence="1 2" key="1">
    <citation type="submission" date="2024-09" db="EMBL/GenBank/DDBJ databases">
        <title>Chromosome-scale assembly of Riccia sorocarpa.</title>
        <authorList>
            <person name="Paukszto L."/>
        </authorList>
    </citation>
    <scope>NUCLEOTIDE SEQUENCE [LARGE SCALE GENOMIC DNA]</scope>
    <source>
        <strain evidence="1">LP-2024</strain>
        <tissue evidence="1">Aerial parts of the thallus</tissue>
    </source>
</reference>
<organism evidence="1 2">
    <name type="scientific">Riccia sorocarpa</name>
    <dbReference type="NCBI Taxonomy" id="122646"/>
    <lineage>
        <taxon>Eukaryota</taxon>
        <taxon>Viridiplantae</taxon>
        <taxon>Streptophyta</taxon>
        <taxon>Embryophyta</taxon>
        <taxon>Marchantiophyta</taxon>
        <taxon>Marchantiopsida</taxon>
        <taxon>Marchantiidae</taxon>
        <taxon>Marchantiales</taxon>
        <taxon>Ricciaceae</taxon>
        <taxon>Riccia</taxon>
    </lineage>
</organism>
<dbReference type="Proteomes" id="UP001633002">
    <property type="component" value="Unassembled WGS sequence"/>
</dbReference>
<comment type="caution">
    <text evidence="1">The sequence shown here is derived from an EMBL/GenBank/DDBJ whole genome shotgun (WGS) entry which is preliminary data.</text>
</comment>